<dbReference type="EMBL" id="JARAKH010006380">
    <property type="protein sequence ID" value="KAK8371989.1"/>
    <property type="molecule type" value="Genomic_DNA"/>
</dbReference>
<accession>A0AAW0S9I9</accession>
<dbReference type="Proteomes" id="UP001487740">
    <property type="component" value="Unassembled WGS sequence"/>
</dbReference>
<proteinExistence type="predicted"/>
<reference evidence="1 2" key="1">
    <citation type="submission" date="2023-03" db="EMBL/GenBank/DDBJ databases">
        <title>High-quality genome of Scylla paramamosain provides insights in environmental adaptation.</title>
        <authorList>
            <person name="Zhang L."/>
        </authorList>
    </citation>
    <scope>NUCLEOTIDE SEQUENCE [LARGE SCALE GENOMIC DNA]</scope>
    <source>
        <strain evidence="1">LZ_2023a</strain>
        <tissue evidence="1">Muscle</tissue>
    </source>
</reference>
<organism evidence="1 2">
    <name type="scientific">Scylla paramamosain</name>
    <name type="common">Mud crab</name>
    <dbReference type="NCBI Taxonomy" id="85552"/>
    <lineage>
        <taxon>Eukaryota</taxon>
        <taxon>Metazoa</taxon>
        <taxon>Ecdysozoa</taxon>
        <taxon>Arthropoda</taxon>
        <taxon>Crustacea</taxon>
        <taxon>Multicrustacea</taxon>
        <taxon>Malacostraca</taxon>
        <taxon>Eumalacostraca</taxon>
        <taxon>Eucarida</taxon>
        <taxon>Decapoda</taxon>
        <taxon>Pleocyemata</taxon>
        <taxon>Brachyura</taxon>
        <taxon>Eubrachyura</taxon>
        <taxon>Portunoidea</taxon>
        <taxon>Portunidae</taxon>
        <taxon>Portuninae</taxon>
        <taxon>Scylla</taxon>
    </lineage>
</organism>
<dbReference type="AlphaFoldDB" id="A0AAW0S9I9"/>
<sequence length="185" mass="20520">MDKVHEVAFVFPTLFRLISGADSSTPSQINITPALQTHLFYILPPAPLRVKTLDSSRGPHFCKFLATVCQPSLPAPPTIHIPAPHRLTPFPFRRPHGVLSSLPPPTHDVRDGGDSDWLVGSMCITPNLHRQFPLLGPPFIPTFLLLLLPIPPLKHTPASPRPQQRGLTKVLEDHFLLVGWLNTDQ</sequence>
<gene>
    <name evidence="1" type="ORF">O3P69_014195</name>
</gene>
<evidence type="ECO:0000313" key="1">
    <source>
        <dbReference type="EMBL" id="KAK8371989.1"/>
    </source>
</evidence>
<evidence type="ECO:0000313" key="2">
    <source>
        <dbReference type="Proteomes" id="UP001487740"/>
    </source>
</evidence>
<keyword evidence="2" id="KW-1185">Reference proteome</keyword>
<name>A0AAW0S9I9_SCYPA</name>
<protein>
    <submittedName>
        <fullName evidence="1">Uncharacterized protein</fullName>
    </submittedName>
</protein>
<comment type="caution">
    <text evidence="1">The sequence shown here is derived from an EMBL/GenBank/DDBJ whole genome shotgun (WGS) entry which is preliminary data.</text>
</comment>